<dbReference type="RefSeq" id="WP_083073606.1">
    <property type="nucleotide sequence ID" value="NZ_AP022615.1"/>
</dbReference>
<evidence type="ECO:0000313" key="1">
    <source>
        <dbReference type="EMBL" id="ORA74637.1"/>
    </source>
</evidence>
<dbReference type="PANTHER" id="PTHR32309">
    <property type="entry name" value="TYROSINE-PROTEIN KINASE"/>
    <property type="match status" value="1"/>
</dbReference>
<name>A0A1X0DQK4_MYCHE</name>
<dbReference type="GO" id="GO:0005886">
    <property type="term" value="C:plasma membrane"/>
    <property type="evidence" value="ECO:0007669"/>
    <property type="project" value="TreeGrafter"/>
</dbReference>
<organism evidence="1 2">
    <name type="scientific">Mycobacterium heidelbergense</name>
    <dbReference type="NCBI Taxonomy" id="53376"/>
    <lineage>
        <taxon>Bacteria</taxon>
        <taxon>Bacillati</taxon>
        <taxon>Actinomycetota</taxon>
        <taxon>Actinomycetes</taxon>
        <taxon>Mycobacteriales</taxon>
        <taxon>Mycobacteriaceae</taxon>
        <taxon>Mycobacterium</taxon>
        <taxon>Mycobacterium simiae complex</taxon>
    </lineage>
</organism>
<dbReference type="STRING" id="53376.BST25_08665"/>
<comment type="caution">
    <text evidence="1">The sequence shown here is derived from an EMBL/GenBank/DDBJ whole genome shotgun (WGS) entry which is preliminary data.</text>
</comment>
<dbReference type="AlphaFoldDB" id="A0A1X0DQK4"/>
<sequence>MDVASVRKAIRKRWLIVAGATVTLAALAGVVTLLRPPMYTATAEGLVSISHPQTRPPWALTNGSQYITDRMPSYAHVGGTSSVILPVYARLHLRESLNGRVSSQWVADKALLRITVTDRDPALAAHIADDILQQLGGSIEQIENGNILVTEVTPAPVPSTPSNHNVLLNSGVGAATGLLLGLFGAVGLQAMSDRARRRRLWRTWVMDASVYTHFWRAGRASLIPQLAPGGRVLVPTDAAAEIDKYRALHPGIPSVDSVGWARPILLNEEEDRTQIQVKAQMGGSIDEYLSASAVIACASHRNLTAVLGQDVAIEQAHRLGVHTCDILWIVIEAYKTVHDENRGLAAALVDDLLATGVQLPFDSGEDLFTWAHHEGLLEGTVGQAP</sequence>
<keyword evidence="2" id="KW-1185">Reference proteome</keyword>
<proteinExistence type="predicted"/>
<evidence type="ECO:0000313" key="2">
    <source>
        <dbReference type="Proteomes" id="UP000192566"/>
    </source>
</evidence>
<gene>
    <name evidence="1" type="ORF">BST25_08665</name>
</gene>
<accession>A0A1X0DQK4</accession>
<dbReference type="PANTHER" id="PTHR32309:SF13">
    <property type="entry name" value="FERRIC ENTEROBACTIN TRANSPORT PROTEIN FEPE"/>
    <property type="match status" value="1"/>
</dbReference>
<protein>
    <submittedName>
        <fullName evidence="1">Uncharacterized protein</fullName>
    </submittedName>
</protein>
<dbReference type="GO" id="GO:0004713">
    <property type="term" value="F:protein tyrosine kinase activity"/>
    <property type="evidence" value="ECO:0007669"/>
    <property type="project" value="TreeGrafter"/>
</dbReference>
<reference evidence="1 2" key="1">
    <citation type="submission" date="2017-02" db="EMBL/GenBank/DDBJ databases">
        <title>The new phylogeny of genus Mycobacterium.</title>
        <authorList>
            <person name="Tortoli E."/>
            <person name="Trovato A."/>
            <person name="Cirillo D.M."/>
        </authorList>
    </citation>
    <scope>NUCLEOTIDE SEQUENCE [LARGE SCALE GENOMIC DNA]</scope>
    <source>
        <strain evidence="1 2">DSM 44471</strain>
    </source>
</reference>
<dbReference type="InterPro" id="IPR050445">
    <property type="entry name" value="Bact_polysacc_biosynth/exp"/>
</dbReference>
<dbReference type="Proteomes" id="UP000192566">
    <property type="component" value="Unassembled WGS sequence"/>
</dbReference>
<dbReference type="EMBL" id="MVHR01000009">
    <property type="protein sequence ID" value="ORA74637.1"/>
    <property type="molecule type" value="Genomic_DNA"/>
</dbReference>
<dbReference type="OrthoDB" id="4750852at2"/>